<evidence type="ECO:0000256" key="1">
    <source>
        <dbReference type="ARBA" id="ARBA00022741"/>
    </source>
</evidence>
<feature type="non-terminal residue" evidence="6">
    <location>
        <position position="1"/>
    </location>
</feature>
<proteinExistence type="predicted"/>
<dbReference type="Pfam" id="PF00270">
    <property type="entry name" value="DEAD"/>
    <property type="match status" value="1"/>
</dbReference>
<gene>
    <name evidence="6" type="ORF">TMI583_LOCUS44444</name>
</gene>
<feature type="domain" description="Helicase ATP-binding" evidence="5">
    <location>
        <begin position="16"/>
        <end position="177"/>
    </location>
</feature>
<keyword evidence="3" id="KW-0347">Helicase</keyword>
<reference evidence="6" key="1">
    <citation type="submission" date="2021-02" db="EMBL/GenBank/DDBJ databases">
        <authorList>
            <person name="Nowell W R."/>
        </authorList>
    </citation>
    <scope>NUCLEOTIDE SEQUENCE</scope>
</reference>
<dbReference type="FunFam" id="3.40.50.300:FF:001039">
    <property type="entry name" value="ATP-dependent RNA helicase DDX60"/>
    <property type="match status" value="1"/>
</dbReference>
<evidence type="ECO:0000259" key="5">
    <source>
        <dbReference type="PROSITE" id="PS51192"/>
    </source>
</evidence>
<dbReference type="GO" id="GO:0005524">
    <property type="term" value="F:ATP binding"/>
    <property type="evidence" value="ECO:0007669"/>
    <property type="project" value="UniProtKB-KW"/>
</dbReference>
<dbReference type="InterPro" id="IPR011545">
    <property type="entry name" value="DEAD/DEAH_box_helicase_dom"/>
</dbReference>
<dbReference type="Gene3D" id="3.40.50.300">
    <property type="entry name" value="P-loop containing nucleotide triphosphate hydrolases"/>
    <property type="match status" value="1"/>
</dbReference>
<dbReference type="GO" id="GO:0005737">
    <property type="term" value="C:cytoplasm"/>
    <property type="evidence" value="ECO:0007669"/>
    <property type="project" value="TreeGrafter"/>
</dbReference>
<organism evidence="6 7">
    <name type="scientific">Didymodactylos carnosus</name>
    <dbReference type="NCBI Taxonomy" id="1234261"/>
    <lineage>
        <taxon>Eukaryota</taxon>
        <taxon>Metazoa</taxon>
        <taxon>Spiralia</taxon>
        <taxon>Gnathifera</taxon>
        <taxon>Rotifera</taxon>
        <taxon>Eurotatoria</taxon>
        <taxon>Bdelloidea</taxon>
        <taxon>Philodinida</taxon>
        <taxon>Philodinidae</taxon>
        <taxon>Didymodactylos</taxon>
    </lineage>
</organism>
<dbReference type="Proteomes" id="UP000682733">
    <property type="component" value="Unassembled WGS sequence"/>
</dbReference>
<evidence type="ECO:0000256" key="2">
    <source>
        <dbReference type="ARBA" id="ARBA00022801"/>
    </source>
</evidence>
<name>A0A8S2VX47_9BILA</name>
<dbReference type="GO" id="GO:0003676">
    <property type="term" value="F:nucleic acid binding"/>
    <property type="evidence" value="ECO:0007669"/>
    <property type="project" value="InterPro"/>
</dbReference>
<evidence type="ECO:0000313" key="7">
    <source>
        <dbReference type="Proteomes" id="UP000682733"/>
    </source>
</evidence>
<accession>A0A8S2VX47</accession>
<feature type="non-terminal residue" evidence="6">
    <location>
        <position position="208"/>
    </location>
</feature>
<evidence type="ECO:0000256" key="4">
    <source>
        <dbReference type="ARBA" id="ARBA00022840"/>
    </source>
</evidence>
<dbReference type="AlphaFoldDB" id="A0A8S2VX47"/>
<dbReference type="SUPFAM" id="SSF52540">
    <property type="entry name" value="P-loop containing nucleoside triphosphate hydrolases"/>
    <property type="match status" value="1"/>
</dbReference>
<comment type="caution">
    <text evidence="6">The sequence shown here is derived from an EMBL/GenBank/DDBJ whole genome shotgun (WGS) entry which is preliminary data.</text>
</comment>
<dbReference type="GO" id="GO:0016787">
    <property type="term" value="F:hydrolase activity"/>
    <property type="evidence" value="ECO:0007669"/>
    <property type="project" value="UniProtKB-KW"/>
</dbReference>
<dbReference type="InterPro" id="IPR027417">
    <property type="entry name" value="P-loop_NTPase"/>
</dbReference>
<protein>
    <recommendedName>
        <fullName evidence="5">Helicase ATP-binding domain-containing protein</fullName>
    </recommendedName>
</protein>
<dbReference type="PROSITE" id="PS51192">
    <property type="entry name" value="HELICASE_ATP_BIND_1"/>
    <property type="match status" value="1"/>
</dbReference>
<dbReference type="InterPro" id="IPR052431">
    <property type="entry name" value="SKI2_subfamily_helicases"/>
</dbReference>
<dbReference type="GO" id="GO:0004386">
    <property type="term" value="F:helicase activity"/>
    <property type="evidence" value="ECO:0007669"/>
    <property type="project" value="UniProtKB-KW"/>
</dbReference>
<keyword evidence="4" id="KW-0067">ATP-binding</keyword>
<keyword evidence="1" id="KW-0547">Nucleotide-binding</keyword>
<dbReference type="SMART" id="SM00487">
    <property type="entry name" value="DEXDc"/>
    <property type="match status" value="1"/>
</dbReference>
<dbReference type="PANTHER" id="PTHR44533:SF4">
    <property type="entry name" value="DEAD_H RNA HELICASE, PUTATIVE-RELATED"/>
    <property type="match status" value="1"/>
</dbReference>
<dbReference type="PANTHER" id="PTHR44533">
    <property type="entry name" value="DEAD/H RNA HELICASE, PUTATIVE-RELATED"/>
    <property type="match status" value="1"/>
</dbReference>
<evidence type="ECO:0000256" key="3">
    <source>
        <dbReference type="ARBA" id="ARBA00022806"/>
    </source>
</evidence>
<dbReference type="EMBL" id="CAJOBA010076570">
    <property type="protein sequence ID" value="CAF4420803.1"/>
    <property type="molecule type" value="Genomic_DNA"/>
</dbReference>
<sequence>DRVPDFIPDKWQVEFLDAVDKKQSIIILAPTASGKTYASYYAMESVLKQSTNSVCVYVAPTKALVNQVAATIYSRFNSPCFGLFTRDYRLNIDQCRILVTVPQCLEILLLSPNHQQWRNRIQYVIFDEIHCMSGELGADVWEKCMLMINSPMIGLSATVNNGRDLHRWWTSAEKKRVELYKRSTMREVCYITYNERLADLNKYLYSKK</sequence>
<evidence type="ECO:0000313" key="6">
    <source>
        <dbReference type="EMBL" id="CAF4420803.1"/>
    </source>
</evidence>
<dbReference type="InterPro" id="IPR014001">
    <property type="entry name" value="Helicase_ATP-bd"/>
</dbReference>
<keyword evidence="2" id="KW-0378">Hydrolase</keyword>